<reference evidence="10" key="1">
    <citation type="submission" date="2022-08" db="EMBL/GenBank/DDBJ databases">
        <authorList>
            <person name="Kim S.-J."/>
        </authorList>
    </citation>
    <scope>NUCLEOTIDE SEQUENCE</scope>
    <source>
        <strain evidence="10">KJ</strain>
    </source>
</reference>
<evidence type="ECO:0000256" key="6">
    <source>
        <dbReference type="ARBA" id="ARBA00022592"/>
    </source>
</evidence>
<evidence type="ECO:0000256" key="5">
    <source>
        <dbReference type="ARBA" id="ARBA00022490"/>
    </source>
</evidence>
<dbReference type="EMBL" id="JANSLM010000008">
    <property type="protein sequence ID" value="MDT8840193.1"/>
    <property type="molecule type" value="Genomic_DNA"/>
</dbReference>
<evidence type="ECO:0000256" key="7">
    <source>
        <dbReference type="ARBA" id="ARBA00056181"/>
    </source>
</evidence>
<dbReference type="RefSeq" id="WP_315697071.1">
    <property type="nucleotide sequence ID" value="NZ_JANSLM010000008.1"/>
</dbReference>
<dbReference type="Gene3D" id="1.20.58.220">
    <property type="entry name" value="Phosphate transport system protein phou homolog 2, domain 2"/>
    <property type="match status" value="1"/>
</dbReference>
<organism evidence="10 11">
    <name type="scientific">Paraburkholderia fungorum</name>
    <dbReference type="NCBI Taxonomy" id="134537"/>
    <lineage>
        <taxon>Bacteria</taxon>
        <taxon>Pseudomonadati</taxon>
        <taxon>Pseudomonadota</taxon>
        <taxon>Betaproteobacteria</taxon>
        <taxon>Burkholderiales</taxon>
        <taxon>Burkholderiaceae</taxon>
        <taxon>Paraburkholderia</taxon>
    </lineage>
</organism>
<dbReference type="Proteomes" id="UP001246473">
    <property type="component" value="Unassembled WGS sequence"/>
</dbReference>
<dbReference type="GO" id="GO:0005737">
    <property type="term" value="C:cytoplasm"/>
    <property type="evidence" value="ECO:0007669"/>
    <property type="project" value="UniProtKB-SubCell"/>
</dbReference>
<dbReference type="PANTHER" id="PTHR42930">
    <property type="entry name" value="PHOSPHATE-SPECIFIC TRANSPORT SYSTEM ACCESSORY PROTEIN PHOU"/>
    <property type="match status" value="1"/>
</dbReference>
<evidence type="ECO:0000256" key="1">
    <source>
        <dbReference type="ARBA" id="ARBA00004496"/>
    </source>
</evidence>
<dbReference type="PANTHER" id="PTHR42930:SF3">
    <property type="entry name" value="PHOSPHATE-SPECIFIC TRANSPORT SYSTEM ACCESSORY PROTEIN PHOU"/>
    <property type="match status" value="1"/>
</dbReference>
<evidence type="ECO:0000313" key="11">
    <source>
        <dbReference type="Proteomes" id="UP001246473"/>
    </source>
</evidence>
<dbReference type="PIRSF" id="PIRSF003107">
    <property type="entry name" value="PhoU"/>
    <property type="match status" value="1"/>
</dbReference>
<dbReference type="NCBIfam" id="TIGR02135">
    <property type="entry name" value="phoU_full"/>
    <property type="match status" value="1"/>
</dbReference>
<evidence type="ECO:0000259" key="9">
    <source>
        <dbReference type="Pfam" id="PF01895"/>
    </source>
</evidence>
<evidence type="ECO:0000256" key="3">
    <source>
        <dbReference type="ARBA" id="ARBA00011738"/>
    </source>
</evidence>
<accession>A0AAP5UVD6</accession>
<evidence type="ECO:0000256" key="2">
    <source>
        <dbReference type="ARBA" id="ARBA00008107"/>
    </source>
</evidence>
<keyword evidence="6 8" id="KW-0592">Phosphate transport</keyword>
<protein>
    <recommendedName>
        <fullName evidence="8">Phosphate-specific transport system accessory protein PhoU</fullName>
    </recommendedName>
</protein>
<keyword evidence="4 8" id="KW-0813">Transport</keyword>
<comment type="similarity">
    <text evidence="2 8">Belongs to the PhoU family.</text>
</comment>
<comment type="caution">
    <text evidence="10">The sequence shown here is derived from an EMBL/GenBank/DDBJ whole genome shotgun (WGS) entry which is preliminary data.</text>
</comment>
<name>A0AAP5UVD6_9BURK</name>
<gene>
    <name evidence="10" type="primary">phoU</name>
    <name evidence="10" type="ORF">ParKJ_22470</name>
</gene>
<dbReference type="SUPFAM" id="SSF109755">
    <property type="entry name" value="PhoU-like"/>
    <property type="match status" value="1"/>
</dbReference>
<evidence type="ECO:0000256" key="8">
    <source>
        <dbReference type="PIRNR" id="PIRNR003107"/>
    </source>
</evidence>
<evidence type="ECO:0000256" key="4">
    <source>
        <dbReference type="ARBA" id="ARBA00022448"/>
    </source>
</evidence>
<dbReference type="GO" id="GO:0045936">
    <property type="term" value="P:negative regulation of phosphate metabolic process"/>
    <property type="evidence" value="ECO:0007669"/>
    <property type="project" value="InterPro"/>
</dbReference>
<dbReference type="InterPro" id="IPR026022">
    <property type="entry name" value="PhoU_dom"/>
</dbReference>
<evidence type="ECO:0000313" key="10">
    <source>
        <dbReference type="EMBL" id="MDT8840193.1"/>
    </source>
</evidence>
<feature type="domain" description="PhoU" evidence="9">
    <location>
        <begin position="130"/>
        <end position="211"/>
    </location>
</feature>
<comment type="subcellular location">
    <subcellularLocation>
        <location evidence="1 8">Cytoplasm</location>
    </subcellularLocation>
</comment>
<feature type="domain" description="PhoU" evidence="9">
    <location>
        <begin position="21"/>
        <end position="109"/>
    </location>
</feature>
<comment type="subunit">
    <text evidence="3 8">Homodimer.</text>
</comment>
<proteinExistence type="inferred from homology"/>
<dbReference type="GO" id="GO:0030643">
    <property type="term" value="P:intracellular phosphate ion homeostasis"/>
    <property type="evidence" value="ECO:0007669"/>
    <property type="project" value="InterPro"/>
</dbReference>
<sequence length="237" mass="26605">MSDKHLSSQFDADLNLLSSRLLEMGGLVELQIARAMEALSTFDLAVVEQVMEDEHRLNAMEIEIDEELSNIIARRQPAARDLRLLMAVSKSITNLERAGDEARKIAKRTRRIAQEGAARTINIAEIKLSGEMASQMVRRALDAFARLDTVAAAQIVQDDHAIDEEFRAFVRKLVSYMTEDPRTIPVGLDYLFIAKAIERIGDHATNIAEFVVYVVKGTDVRHVSREQLEREALGTDD</sequence>
<keyword evidence="5 8" id="KW-0963">Cytoplasm</keyword>
<comment type="function">
    <text evidence="7 8">Plays a role in the regulation of phosphate uptake.</text>
</comment>
<dbReference type="InterPro" id="IPR038078">
    <property type="entry name" value="PhoU-like_sf"/>
</dbReference>
<dbReference type="Pfam" id="PF01895">
    <property type="entry name" value="PhoU"/>
    <property type="match status" value="2"/>
</dbReference>
<dbReference type="InterPro" id="IPR028366">
    <property type="entry name" value="PhoU"/>
</dbReference>
<dbReference type="GO" id="GO:0006817">
    <property type="term" value="P:phosphate ion transport"/>
    <property type="evidence" value="ECO:0007669"/>
    <property type="project" value="UniProtKB-KW"/>
</dbReference>
<dbReference type="AlphaFoldDB" id="A0AAP5UVD6"/>
<dbReference type="FunFam" id="1.20.58.220:FF:000004">
    <property type="entry name" value="Phosphate-specific transport system accessory protein PhoU"/>
    <property type="match status" value="1"/>
</dbReference>